<dbReference type="GO" id="GO:0003824">
    <property type="term" value="F:catalytic activity"/>
    <property type="evidence" value="ECO:0007669"/>
    <property type="project" value="InterPro"/>
</dbReference>
<gene>
    <name evidence="1" type="ORF">NWT39_01170</name>
</gene>
<evidence type="ECO:0000313" key="1">
    <source>
        <dbReference type="EMBL" id="UVS69412.1"/>
    </source>
</evidence>
<protein>
    <submittedName>
        <fullName evidence="1">Uncharacterized protein</fullName>
    </submittedName>
</protein>
<dbReference type="RefSeq" id="WP_158435027.1">
    <property type="nucleotide sequence ID" value="NZ_CP103305.1"/>
</dbReference>
<sequence length="58" mass="6628">MEPKEREAEIISEILLKAASEPEFRNSLIRDPAAVLEMYNVSPQAKMVIKRTIIDLTQ</sequence>
<dbReference type="GeneID" id="74945505"/>
<dbReference type="AlphaFoldDB" id="A0A977IEQ3"/>
<organism evidence="1">
    <name type="scientific">Nitrososphaera viennensis</name>
    <dbReference type="NCBI Taxonomy" id="1034015"/>
    <lineage>
        <taxon>Archaea</taxon>
        <taxon>Nitrososphaerota</taxon>
        <taxon>Nitrososphaeria</taxon>
        <taxon>Nitrososphaerales</taxon>
        <taxon>Nitrososphaeraceae</taxon>
        <taxon>Nitrososphaera</taxon>
    </lineage>
</organism>
<dbReference type="GO" id="GO:0046914">
    <property type="term" value="F:transition metal ion binding"/>
    <property type="evidence" value="ECO:0007669"/>
    <property type="project" value="InterPro"/>
</dbReference>
<reference evidence="1" key="1">
    <citation type="submission" date="2022-08" db="EMBL/GenBank/DDBJ databases">
        <title>Dynamic responses of ammonia-oxidizing microbial communities induced by reactive oxygen species (ROS) in fluctuating redox aquifers.</title>
        <authorList>
            <person name="Wang P."/>
            <person name="Wang H."/>
        </authorList>
    </citation>
    <scope>NUCLEOTIDE SEQUENCE</scope>
    <source>
        <strain evidence="1">PLX03</strain>
    </source>
</reference>
<accession>A0A977IEQ3</accession>
<dbReference type="SUPFAM" id="SSF56209">
    <property type="entry name" value="Nitrile hydratase alpha chain"/>
    <property type="match status" value="1"/>
</dbReference>
<dbReference type="InterPro" id="IPR036648">
    <property type="entry name" value="CN_Hdrase_a/SCN_Hdrase_g_sf"/>
</dbReference>
<dbReference type="Proteomes" id="UP001059771">
    <property type="component" value="Chromosome"/>
</dbReference>
<name>A0A977IEQ3_9ARCH</name>
<proteinExistence type="predicted"/>
<dbReference type="EMBL" id="CP103305">
    <property type="protein sequence ID" value="UVS69412.1"/>
    <property type="molecule type" value="Genomic_DNA"/>
</dbReference>